<sequence length="76" mass="8209">MAVAAKLFVVFLVALLMLSSDSQARVFNNRMESHDLFSALGFDATSMERGQNKSASGSTMVEDRVVPSGPNPLHHS</sequence>
<evidence type="ECO:0000256" key="1">
    <source>
        <dbReference type="SAM" id="MobiDB-lite"/>
    </source>
</evidence>
<dbReference type="AlphaFoldDB" id="A0A7J0DYW0"/>
<organism evidence="3 4">
    <name type="scientific">Actinidia rufa</name>
    <dbReference type="NCBI Taxonomy" id="165716"/>
    <lineage>
        <taxon>Eukaryota</taxon>
        <taxon>Viridiplantae</taxon>
        <taxon>Streptophyta</taxon>
        <taxon>Embryophyta</taxon>
        <taxon>Tracheophyta</taxon>
        <taxon>Spermatophyta</taxon>
        <taxon>Magnoliopsida</taxon>
        <taxon>eudicotyledons</taxon>
        <taxon>Gunneridae</taxon>
        <taxon>Pentapetalae</taxon>
        <taxon>asterids</taxon>
        <taxon>Ericales</taxon>
        <taxon>Actinidiaceae</taxon>
        <taxon>Actinidia</taxon>
    </lineage>
</organism>
<feature type="chain" id="PRO_5029750893" evidence="2">
    <location>
        <begin position="25"/>
        <end position="76"/>
    </location>
</feature>
<protein>
    <submittedName>
        <fullName evidence="3">Uncharacterized protein</fullName>
    </submittedName>
</protein>
<evidence type="ECO:0000313" key="4">
    <source>
        <dbReference type="Proteomes" id="UP000585474"/>
    </source>
</evidence>
<dbReference type="EMBL" id="BJWL01000453">
    <property type="protein sequence ID" value="GFS45620.1"/>
    <property type="molecule type" value="Genomic_DNA"/>
</dbReference>
<evidence type="ECO:0000313" key="3">
    <source>
        <dbReference type="EMBL" id="GFS45620.1"/>
    </source>
</evidence>
<name>A0A7J0DYW0_9ERIC</name>
<proteinExistence type="predicted"/>
<feature type="signal peptide" evidence="2">
    <location>
        <begin position="1"/>
        <end position="24"/>
    </location>
</feature>
<comment type="caution">
    <text evidence="3">The sequence shown here is derived from an EMBL/GenBank/DDBJ whole genome shotgun (WGS) entry which is preliminary data.</text>
</comment>
<keyword evidence="4" id="KW-1185">Reference proteome</keyword>
<gene>
    <name evidence="3" type="ORF">Acr_00g0097090</name>
</gene>
<evidence type="ECO:0000256" key="2">
    <source>
        <dbReference type="SAM" id="SignalP"/>
    </source>
</evidence>
<dbReference type="Proteomes" id="UP000585474">
    <property type="component" value="Unassembled WGS sequence"/>
</dbReference>
<feature type="compositionally biased region" description="Polar residues" evidence="1">
    <location>
        <begin position="48"/>
        <end position="59"/>
    </location>
</feature>
<feature type="region of interest" description="Disordered" evidence="1">
    <location>
        <begin position="48"/>
        <end position="76"/>
    </location>
</feature>
<keyword evidence="2" id="KW-0732">Signal</keyword>
<accession>A0A7J0DYW0</accession>
<reference evidence="4" key="1">
    <citation type="submission" date="2019-07" db="EMBL/GenBank/DDBJ databases">
        <title>De Novo Assembly of kiwifruit Actinidia rufa.</title>
        <authorList>
            <person name="Sugita-Konishi S."/>
            <person name="Sato K."/>
            <person name="Mori E."/>
            <person name="Abe Y."/>
            <person name="Kisaki G."/>
            <person name="Hamano K."/>
            <person name="Suezawa K."/>
            <person name="Otani M."/>
            <person name="Fukuda T."/>
            <person name="Manabe T."/>
            <person name="Gomi K."/>
            <person name="Tabuchi M."/>
            <person name="Akimitsu K."/>
            <person name="Kataoka I."/>
        </authorList>
    </citation>
    <scope>NUCLEOTIDE SEQUENCE [LARGE SCALE GENOMIC DNA]</scope>
    <source>
        <strain evidence="4">cv. Fuchu</strain>
    </source>
</reference>